<dbReference type="InterPro" id="IPR050083">
    <property type="entry name" value="HtpX_protease"/>
</dbReference>
<keyword evidence="7" id="KW-0862">Zinc</keyword>
<comment type="caution">
    <text evidence="13">The sequence shown here is derived from an EMBL/GenBank/DDBJ whole genome shotgun (WGS) entry which is preliminary data.</text>
</comment>
<dbReference type="PANTHER" id="PTHR43221:SF2">
    <property type="entry name" value="PROTEASE HTPX HOMOLOG"/>
    <property type="match status" value="1"/>
</dbReference>
<dbReference type="InterPro" id="IPR001915">
    <property type="entry name" value="Peptidase_M48"/>
</dbReference>
<keyword evidence="14" id="KW-1185">Reference proteome</keyword>
<comment type="cofactor">
    <cofactor evidence="1">
        <name>Zn(2+)</name>
        <dbReference type="ChEBI" id="CHEBI:29105"/>
    </cofactor>
</comment>
<evidence type="ECO:0000256" key="3">
    <source>
        <dbReference type="ARBA" id="ARBA00022670"/>
    </source>
</evidence>
<evidence type="ECO:0000256" key="11">
    <source>
        <dbReference type="SAM" id="Phobius"/>
    </source>
</evidence>
<dbReference type="CDD" id="cd07328">
    <property type="entry name" value="M48_Ste24p_like"/>
    <property type="match status" value="1"/>
</dbReference>
<evidence type="ECO:0000313" key="14">
    <source>
        <dbReference type="Proteomes" id="UP000618579"/>
    </source>
</evidence>
<keyword evidence="4 11" id="KW-0812">Transmembrane</keyword>
<keyword evidence="8 11" id="KW-1133">Transmembrane helix</keyword>
<keyword evidence="10 11" id="KW-0472">Membrane</keyword>
<evidence type="ECO:0000256" key="4">
    <source>
        <dbReference type="ARBA" id="ARBA00022692"/>
    </source>
</evidence>
<feature type="transmembrane region" description="Helical" evidence="11">
    <location>
        <begin position="246"/>
        <end position="263"/>
    </location>
</feature>
<evidence type="ECO:0000259" key="12">
    <source>
        <dbReference type="Pfam" id="PF01435"/>
    </source>
</evidence>
<evidence type="ECO:0000256" key="9">
    <source>
        <dbReference type="ARBA" id="ARBA00023049"/>
    </source>
</evidence>
<accession>A0ABX1ZVY1</accession>
<evidence type="ECO:0000313" key="13">
    <source>
        <dbReference type="EMBL" id="NOV04209.1"/>
    </source>
</evidence>
<dbReference type="Proteomes" id="UP000618579">
    <property type="component" value="Unassembled WGS sequence"/>
</dbReference>
<evidence type="ECO:0000256" key="1">
    <source>
        <dbReference type="ARBA" id="ARBA00001947"/>
    </source>
</evidence>
<protein>
    <submittedName>
        <fullName evidence="13">M48 family metalloprotease</fullName>
    </submittedName>
</protein>
<feature type="transmembrane region" description="Helical" evidence="11">
    <location>
        <begin position="275"/>
        <end position="301"/>
    </location>
</feature>
<dbReference type="GO" id="GO:0008237">
    <property type="term" value="F:metallopeptidase activity"/>
    <property type="evidence" value="ECO:0007669"/>
    <property type="project" value="UniProtKB-KW"/>
</dbReference>
<feature type="transmembrane region" description="Helical" evidence="11">
    <location>
        <begin position="136"/>
        <end position="152"/>
    </location>
</feature>
<keyword evidence="9 13" id="KW-0482">Metalloprotease</keyword>
<dbReference type="Pfam" id="PF01435">
    <property type="entry name" value="Peptidase_M48"/>
    <property type="match status" value="1"/>
</dbReference>
<proteinExistence type="predicted"/>
<evidence type="ECO:0000256" key="10">
    <source>
        <dbReference type="ARBA" id="ARBA00023136"/>
    </source>
</evidence>
<evidence type="ECO:0000256" key="5">
    <source>
        <dbReference type="ARBA" id="ARBA00022723"/>
    </source>
</evidence>
<feature type="domain" description="Peptidase M48" evidence="12">
    <location>
        <begin position="172"/>
        <end position="404"/>
    </location>
</feature>
<keyword evidence="2" id="KW-1003">Cell membrane</keyword>
<evidence type="ECO:0000256" key="6">
    <source>
        <dbReference type="ARBA" id="ARBA00022801"/>
    </source>
</evidence>
<keyword evidence="5" id="KW-0479">Metal-binding</keyword>
<reference evidence="13 14" key="1">
    <citation type="submission" date="2019-10" db="EMBL/GenBank/DDBJ databases">
        <title>Description of Paenibacillus pedi sp. nov.</title>
        <authorList>
            <person name="Carlier A."/>
            <person name="Qi S."/>
        </authorList>
    </citation>
    <scope>NUCLEOTIDE SEQUENCE [LARGE SCALE GENOMIC DNA]</scope>
    <source>
        <strain evidence="13 14">LMG 31457</strain>
    </source>
</reference>
<name>A0ABX1ZVY1_9BACL</name>
<evidence type="ECO:0000256" key="2">
    <source>
        <dbReference type="ARBA" id="ARBA00022475"/>
    </source>
</evidence>
<evidence type="ECO:0000256" key="8">
    <source>
        <dbReference type="ARBA" id="ARBA00022989"/>
    </source>
</evidence>
<gene>
    <name evidence="13" type="ORF">GC097_29960</name>
</gene>
<sequence length="448" mass="52034">MVLDGRYIEGTSFSDGGMNLRMISNIDMQETTICPECEETIPVHQGFITWCDKCEWNVKADHKKGNPKNAFERTYLQVGEKMGSDLLQGLIQKGSLRTSFSWLRLFTYLVASVIHLFSLFLFISGLLLVVFYYQEIIILLLGCLLLVFSWAARPRFHQLREKPLTRDAFPALYRVMDDMAKVMGSEKVHGVVINEQFNASYREIGLRRKKIITLGLPLLEILDEKELSALIAHELAHGINGDQNRSYWVGSAFYTLTYWYTVIRPDQLWDPGYRVLAFFMFFANLVLLALSQLIHFLLYILCHLFWQDSQRAEYLADQLVTQTASPKATISLLNKLHLDGMFEFTIFKVINTKRTGHFFEDFQEKIRVLPEREMERLHRASVKAGARLDASHPPTANRVSFISSLTYEEPLYKMDKETFEQLNAELDELKPSMEQKLIDFYKRYVLLQ</sequence>
<dbReference type="PANTHER" id="PTHR43221">
    <property type="entry name" value="PROTEASE HTPX"/>
    <property type="match status" value="1"/>
</dbReference>
<keyword evidence="6" id="KW-0378">Hydrolase</keyword>
<keyword evidence="3" id="KW-0645">Protease</keyword>
<evidence type="ECO:0000256" key="7">
    <source>
        <dbReference type="ARBA" id="ARBA00022833"/>
    </source>
</evidence>
<feature type="transmembrane region" description="Helical" evidence="11">
    <location>
        <begin position="105"/>
        <end position="130"/>
    </location>
</feature>
<dbReference type="Gene3D" id="3.30.2010.10">
    <property type="entry name" value="Metalloproteases ('zincins'), catalytic domain"/>
    <property type="match status" value="1"/>
</dbReference>
<dbReference type="EMBL" id="WHNZ01000078">
    <property type="protein sequence ID" value="NOV04209.1"/>
    <property type="molecule type" value="Genomic_DNA"/>
</dbReference>
<organism evidence="13 14">
    <name type="scientific">Paenibacillus planticolens</name>
    <dbReference type="NCBI Taxonomy" id="2654976"/>
    <lineage>
        <taxon>Bacteria</taxon>
        <taxon>Bacillati</taxon>
        <taxon>Bacillota</taxon>
        <taxon>Bacilli</taxon>
        <taxon>Bacillales</taxon>
        <taxon>Paenibacillaceae</taxon>
        <taxon>Paenibacillus</taxon>
    </lineage>
</organism>